<keyword evidence="4" id="KW-0067">ATP-binding</keyword>
<dbReference type="GO" id="GO:0005525">
    <property type="term" value="F:GTP binding"/>
    <property type="evidence" value="ECO:0007669"/>
    <property type="project" value="InterPro"/>
</dbReference>
<dbReference type="SUPFAM" id="SSF52540">
    <property type="entry name" value="P-loop containing nucleoside triphosphate hydrolases"/>
    <property type="match status" value="1"/>
</dbReference>
<dbReference type="GO" id="GO:0016887">
    <property type="term" value="F:ATP hydrolysis activity"/>
    <property type="evidence" value="ECO:0007669"/>
    <property type="project" value="InterPro"/>
</dbReference>
<name>A0AAW6TSN8_9BACT</name>
<evidence type="ECO:0000313" key="6">
    <source>
        <dbReference type="EMBL" id="MDI6447620.1"/>
    </source>
</evidence>
<dbReference type="GO" id="GO:0005737">
    <property type="term" value="C:cytoplasm"/>
    <property type="evidence" value="ECO:0007669"/>
    <property type="project" value="TreeGrafter"/>
</dbReference>
<dbReference type="AlphaFoldDB" id="A0AAW6TSN8"/>
<sequence>MKAALLGLMQSGKSTIFSAISGKAVPPMGATAIEEAIVSVPDARLDWLETLYKPKKTVQATIDVLDLPGFSFTDEHGRAAARRLIGQIRTADMLVLVVRAFENPSVAAYRNSVDWKRDWAELQTELLLSDLELVTTRVEKLEKQVHKPTKTQAQDKAELALQLRLQEAIEAEQPISSVIHTDEERAIVKSLGFLTLKPMAVVVNVGEDQAGDAIPVDGPISAVTMCAKLEHELAQLDAESRKTFMADLGIAESAAEKFVQMCYSTLGLVSFLTVGPDEVRAWPIKDGTVAVEAAGKIHSDIKRGFIRAETMAYTDLKELGDEKAVKAAGKMRLEGKEYVIKDGDIINFRFNV</sequence>
<dbReference type="SUPFAM" id="SSF81271">
    <property type="entry name" value="TGS-like"/>
    <property type="match status" value="1"/>
</dbReference>
<dbReference type="PROSITE" id="PS51880">
    <property type="entry name" value="TGS"/>
    <property type="match status" value="1"/>
</dbReference>
<evidence type="ECO:0000256" key="3">
    <source>
        <dbReference type="ARBA" id="ARBA00022741"/>
    </source>
</evidence>
<protein>
    <submittedName>
        <fullName evidence="6">Redox-regulated ATPase YchF</fullName>
    </submittedName>
</protein>
<dbReference type="InterPro" id="IPR023192">
    <property type="entry name" value="TGS-like_dom_sf"/>
</dbReference>
<proteinExistence type="predicted"/>
<dbReference type="CDD" id="cd04867">
    <property type="entry name" value="TGS_YchF_OLA1"/>
    <property type="match status" value="1"/>
</dbReference>
<feature type="domain" description="TGS" evidence="5">
    <location>
        <begin position="267"/>
        <end position="350"/>
    </location>
</feature>
<evidence type="ECO:0000256" key="1">
    <source>
        <dbReference type="ARBA" id="ARBA00001946"/>
    </source>
</evidence>
<comment type="cofactor">
    <cofactor evidence="1">
        <name>Mg(2+)</name>
        <dbReference type="ChEBI" id="CHEBI:18420"/>
    </cofactor>
</comment>
<keyword evidence="3" id="KW-0547">Nucleotide-binding</keyword>
<dbReference type="PIRSF" id="PIRSF006641">
    <property type="entry name" value="CHP00092"/>
    <property type="match status" value="1"/>
</dbReference>
<dbReference type="InterPro" id="IPR012675">
    <property type="entry name" value="Beta-grasp_dom_sf"/>
</dbReference>
<accession>A0AAW6TSN8</accession>
<evidence type="ECO:0000256" key="4">
    <source>
        <dbReference type="ARBA" id="ARBA00022840"/>
    </source>
</evidence>
<dbReference type="GO" id="GO:0005524">
    <property type="term" value="F:ATP binding"/>
    <property type="evidence" value="ECO:0007669"/>
    <property type="project" value="UniProtKB-KW"/>
</dbReference>
<gene>
    <name evidence="6" type="primary">ychF</name>
    <name evidence="6" type="ORF">QJ522_01085</name>
</gene>
<dbReference type="InterPro" id="IPR027417">
    <property type="entry name" value="P-loop_NTPase"/>
</dbReference>
<dbReference type="PANTHER" id="PTHR23305">
    <property type="entry name" value="OBG GTPASE FAMILY"/>
    <property type="match status" value="1"/>
</dbReference>
<dbReference type="InterPro" id="IPR013029">
    <property type="entry name" value="YchF_C"/>
</dbReference>
<dbReference type="NCBIfam" id="TIGR00092">
    <property type="entry name" value="redox-regulated ATPase YchF"/>
    <property type="match status" value="1"/>
</dbReference>
<dbReference type="InterPro" id="IPR004095">
    <property type="entry name" value="TGS"/>
</dbReference>
<dbReference type="PRINTS" id="PR00326">
    <property type="entry name" value="GTP1OBG"/>
</dbReference>
<keyword evidence="2" id="KW-0479">Metal-binding</keyword>
<dbReference type="InterPro" id="IPR006073">
    <property type="entry name" value="GTP-bd"/>
</dbReference>
<dbReference type="Gene3D" id="3.40.50.300">
    <property type="entry name" value="P-loop containing nucleotide triphosphate hydrolases"/>
    <property type="match status" value="1"/>
</dbReference>
<evidence type="ECO:0000313" key="7">
    <source>
        <dbReference type="Proteomes" id="UP001431776"/>
    </source>
</evidence>
<dbReference type="InterPro" id="IPR012676">
    <property type="entry name" value="TGS-like"/>
</dbReference>
<dbReference type="RefSeq" id="WP_349243030.1">
    <property type="nucleotide sequence ID" value="NZ_JASCXX010000001.1"/>
</dbReference>
<dbReference type="Pfam" id="PF01926">
    <property type="entry name" value="MMR_HSR1"/>
    <property type="match status" value="1"/>
</dbReference>
<evidence type="ECO:0000256" key="2">
    <source>
        <dbReference type="ARBA" id="ARBA00022723"/>
    </source>
</evidence>
<dbReference type="EMBL" id="JASCXX010000001">
    <property type="protein sequence ID" value="MDI6447620.1"/>
    <property type="molecule type" value="Genomic_DNA"/>
</dbReference>
<keyword evidence="7" id="KW-1185">Reference proteome</keyword>
<dbReference type="FunFam" id="3.10.20.30:FF:000001">
    <property type="entry name" value="Ribosome-binding ATPase YchF"/>
    <property type="match status" value="1"/>
</dbReference>
<dbReference type="Proteomes" id="UP001431776">
    <property type="component" value="Unassembled WGS sequence"/>
</dbReference>
<dbReference type="GO" id="GO:0046872">
    <property type="term" value="F:metal ion binding"/>
    <property type="evidence" value="ECO:0007669"/>
    <property type="project" value="UniProtKB-KW"/>
</dbReference>
<reference evidence="6" key="1">
    <citation type="submission" date="2023-05" db="EMBL/GenBank/DDBJ databases">
        <title>Anaerotaeda fermentans gen. nov., sp. nov., a novel anaerobic planctomycete of the new family within the order Sedimentisphaerales isolated from Taman Peninsula, Russia.</title>
        <authorList>
            <person name="Khomyakova M.A."/>
            <person name="Merkel A.Y."/>
            <person name="Slobodkin A.I."/>
        </authorList>
    </citation>
    <scope>NUCLEOTIDE SEQUENCE</scope>
    <source>
        <strain evidence="6">M17dextr</strain>
    </source>
</reference>
<dbReference type="Gene3D" id="3.10.20.30">
    <property type="match status" value="1"/>
</dbReference>
<organism evidence="6 7">
    <name type="scientific">Anaerobaca lacustris</name>
    <dbReference type="NCBI Taxonomy" id="3044600"/>
    <lineage>
        <taxon>Bacteria</taxon>
        <taxon>Pseudomonadati</taxon>
        <taxon>Planctomycetota</taxon>
        <taxon>Phycisphaerae</taxon>
        <taxon>Sedimentisphaerales</taxon>
        <taxon>Anaerobacaceae</taxon>
        <taxon>Anaerobaca</taxon>
    </lineage>
</organism>
<dbReference type="PANTHER" id="PTHR23305:SF18">
    <property type="entry name" value="OBG-TYPE G DOMAIN-CONTAINING PROTEIN"/>
    <property type="match status" value="1"/>
</dbReference>
<comment type="caution">
    <text evidence="6">The sequence shown here is derived from an EMBL/GenBank/DDBJ whole genome shotgun (WGS) entry which is preliminary data.</text>
</comment>
<dbReference type="InterPro" id="IPR004396">
    <property type="entry name" value="ATPase_YchF/OLA1"/>
</dbReference>
<dbReference type="Gene3D" id="1.10.150.300">
    <property type="entry name" value="TGS-like domain"/>
    <property type="match status" value="1"/>
</dbReference>
<dbReference type="Pfam" id="PF06071">
    <property type="entry name" value="YchF-GTPase_C"/>
    <property type="match status" value="1"/>
</dbReference>
<evidence type="ECO:0000259" key="5">
    <source>
        <dbReference type="PROSITE" id="PS51880"/>
    </source>
</evidence>